<dbReference type="PANTHER" id="PTHR34009">
    <property type="entry name" value="PROTEIN STAR"/>
    <property type="match status" value="1"/>
</dbReference>
<dbReference type="EMBL" id="JABXOR010000623">
    <property type="protein sequence ID" value="NVP00517.1"/>
    <property type="molecule type" value="Genomic_DNA"/>
</dbReference>
<proteinExistence type="predicted"/>
<gene>
    <name evidence="2" type="ORF">HWA77_09880</name>
</gene>
<reference evidence="2 3" key="1">
    <citation type="submission" date="2020-06" db="EMBL/GenBank/DDBJ databases">
        <title>Photobacterium damselae subsp. damselae comparative genomics.</title>
        <authorList>
            <person name="Osorio C.R."/>
        </authorList>
    </citation>
    <scope>NUCLEOTIDE SEQUENCE [LARGE SCALE GENOMIC DNA]</scope>
    <source>
        <strain evidence="2 3">TW250/03</strain>
    </source>
</reference>
<dbReference type="AlphaFoldDB" id="A0A850QLN2"/>
<dbReference type="GO" id="GO:0006888">
    <property type="term" value="P:endoplasmic reticulum to Golgi vesicle-mediated transport"/>
    <property type="evidence" value="ECO:0007669"/>
    <property type="project" value="TreeGrafter"/>
</dbReference>
<dbReference type="PANTHER" id="PTHR34009:SF2">
    <property type="entry name" value="PROTEIN STAR"/>
    <property type="match status" value="1"/>
</dbReference>
<dbReference type="InterPro" id="IPR053202">
    <property type="entry name" value="EGF_Rcpt_Signaling_Reg"/>
</dbReference>
<dbReference type="GO" id="GO:0016197">
    <property type="term" value="P:endosomal transport"/>
    <property type="evidence" value="ECO:0007669"/>
    <property type="project" value="TreeGrafter"/>
</dbReference>
<dbReference type="SUPFAM" id="SSF53335">
    <property type="entry name" value="S-adenosyl-L-methionine-dependent methyltransferases"/>
    <property type="match status" value="1"/>
</dbReference>
<dbReference type="GO" id="GO:0005737">
    <property type="term" value="C:cytoplasm"/>
    <property type="evidence" value="ECO:0007669"/>
    <property type="project" value="GOC"/>
</dbReference>
<feature type="domain" description="Methyltransferase FkbM" evidence="1">
    <location>
        <begin position="29"/>
        <end position="191"/>
    </location>
</feature>
<evidence type="ECO:0000313" key="3">
    <source>
        <dbReference type="Proteomes" id="UP000533429"/>
    </source>
</evidence>
<dbReference type="InterPro" id="IPR006342">
    <property type="entry name" value="FkbM_mtfrase"/>
</dbReference>
<organism evidence="2 3">
    <name type="scientific">Photobacterium damselae subsp. damselae</name>
    <name type="common">Listonella damsela</name>
    <dbReference type="NCBI Taxonomy" id="85581"/>
    <lineage>
        <taxon>Bacteria</taxon>
        <taxon>Pseudomonadati</taxon>
        <taxon>Pseudomonadota</taxon>
        <taxon>Gammaproteobacteria</taxon>
        <taxon>Vibrionales</taxon>
        <taxon>Vibrionaceae</taxon>
        <taxon>Photobacterium</taxon>
    </lineage>
</organism>
<dbReference type="Proteomes" id="UP000533429">
    <property type="component" value="Unassembled WGS sequence"/>
</dbReference>
<comment type="caution">
    <text evidence="2">The sequence shown here is derived from an EMBL/GenBank/DDBJ whole genome shotgun (WGS) entry which is preliminary data.</text>
</comment>
<dbReference type="GO" id="GO:0005886">
    <property type="term" value="C:plasma membrane"/>
    <property type="evidence" value="ECO:0007669"/>
    <property type="project" value="TreeGrafter"/>
</dbReference>
<dbReference type="Gene3D" id="3.40.50.150">
    <property type="entry name" value="Vaccinia Virus protein VP39"/>
    <property type="match status" value="1"/>
</dbReference>
<dbReference type="NCBIfam" id="TIGR01444">
    <property type="entry name" value="fkbM_fam"/>
    <property type="match status" value="1"/>
</dbReference>
<keyword evidence="2" id="KW-0808">Transferase</keyword>
<sequence>MSFISYSQNFEDVMLWRALKHIKNGFYIDIGANDPIIHSVTKSMYDLGWNGINCEPVQYWFDKLKANRPNDINLQIAIGAKDDELEFFEVVNTGLSTLDKAIAKKHASEYGFDFINYPVVVESLTSVCDRFHIEDIHFLKIDVEGAEKSVLQGINFQVIRPWVVVVEATKPMSQDADYDPWEKLITSQQYHFVYFDGLNRFYIADEHCELDCHFDRPPNVFDDFILSIQVEAEAKANEAEAKANEA</sequence>
<keyword evidence="2" id="KW-0489">Methyltransferase</keyword>
<dbReference type="GO" id="GO:0008168">
    <property type="term" value="F:methyltransferase activity"/>
    <property type="evidence" value="ECO:0007669"/>
    <property type="project" value="UniProtKB-KW"/>
</dbReference>
<dbReference type="InterPro" id="IPR029063">
    <property type="entry name" value="SAM-dependent_MTases_sf"/>
</dbReference>
<feature type="non-terminal residue" evidence="2">
    <location>
        <position position="246"/>
    </location>
</feature>
<accession>A0A850QLN2</accession>
<dbReference type="Pfam" id="PF05050">
    <property type="entry name" value="Methyltransf_21"/>
    <property type="match status" value="1"/>
</dbReference>
<evidence type="ECO:0000259" key="1">
    <source>
        <dbReference type="Pfam" id="PF05050"/>
    </source>
</evidence>
<name>A0A850QLN2_PHODD</name>
<evidence type="ECO:0000313" key="2">
    <source>
        <dbReference type="EMBL" id="NVP00517.1"/>
    </source>
</evidence>
<dbReference type="GO" id="GO:0032259">
    <property type="term" value="P:methylation"/>
    <property type="evidence" value="ECO:0007669"/>
    <property type="project" value="UniProtKB-KW"/>
</dbReference>
<protein>
    <submittedName>
        <fullName evidence="2">FkbM family methyltransferase</fullName>
    </submittedName>
</protein>